<proteinExistence type="predicted"/>
<organism evidence="3 4">
    <name type="scientific">Schleiferilactobacillus harbinensis</name>
    <dbReference type="NCBI Taxonomy" id="304207"/>
    <lineage>
        <taxon>Bacteria</taxon>
        <taxon>Bacillati</taxon>
        <taxon>Bacillota</taxon>
        <taxon>Bacilli</taxon>
        <taxon>Lactobacillales</taxon>
        <taxon>Lactobacillaceae</taxon>
        <taxon>Schleiferilactobacillus</taxon>
    </lineage>
</organism>
<evidence type="ECO:0000259" key="2">
    <source>
        <dbReference type="Pfam" id="PF07929"/>
    </source>
</evidence>
<reference evidence="3 4" key="1">
    <citation type="submission" date="2019-10" db="EMBL/GenBank/DDBJ databases">
        <title>The completed genome of Lactobacillus harbinensis M1.</title>
        <authorList>
            <person name="Zheng Y."/>
        </authorList>
    </citation>
    <scope>NUCLEOTIDE SEQUENCE [LARGE SCALE GENOMIC DNA]</scope>
    <source>
        <strain evidence="3 4">M1</strain>
    </source>
</reference>
<evidence type="ECO:0000256" key="1">
    <source>
        <dbReference type="SAM" id="MobiDB-lite"/>
    </source>
</evidence>
<dbReference type="Pfam" id="PF07929">
    <property type="entry name" value="PRiA4_ORF3"/>
    <property type="match status" value="1"/>
</dbReference>
<dbReference type="Proteomes" id="UP000326779">
    <property type="component" value="Chromosome"/>
</dbReference>
<dbReference type="KEGG" id="lhb:D1010_02390"/>
<evidence type="ECO:0000313" key="3">
    <source>
        <dbReference type="EMBL" id="QFR22389.1"/>
    </source>
</evidence>
<dbReference type="InterPro" id="IPR012912">
    <property type="entry name" value="Plasmid_pRiA4b_Orf3-like"/>
</dbReference>
<dbReference type="AlphaFoldDB" id="A0A5P8M1N5"/>
<evidence type="ECO:0000313" key="4">
    <source>
        <dbReference type="Proteomes" id="UP000326779"/>
    </source>
</evidence>
<dbReference type="EMBL" id="CP045143">
    <property type="protein sequence ID" value="QFR22389.1"/>
    <property type="molecule type" value="Genomic_DNA"/>
</dbReference>
<protein>
    <submittedName>
        <fullName evidence="3">DUF2785 domain-containing protein</fullName>
    </submittedName>
</protein>
<dbReference type="InterPro" id="IPR024047">
    <property type="entry name" value="MM3350-like_sf"/>
</dbReference>
<name>A0A5P8M1N5_9LACO</name>
<gene>
    <name evidence="3" type="ORF">D1010_02390</name>
</gene>
<dbReference type="SUPFAM" id="SSF159941">
    <property type="entry name" value="MM3350-like"/>
    <property type="match status" value="1"/>
</dbReference>
<feature type="domain" description="Plasmid pRiA4b Orf3-like" evidence="2">
    <location>
        <begin position="19"/>
        <end position="158"/>
    </location>
</feature>
<feature type="region of interest" description="Disordered" evidence="1">
    <location>
        <begin position="515"/>
        <end position="535"/>
    </location>
</feature>
<feature type="region of interest" description="Disordered" evidence="1">
    <location>
        <begin position="141"/>
        <end position="162"/>
    </location>
</feature>
<sequence>MRRMRRRVWLMAKIDKEYLQLKMTLENAHPPIWRRVVIPGTYTLADLRRVIQAVFDLTSFGPAENATPKFHRRVKAPTATGLTSEVLTAKYPEDTTTVYSVIHDSRQAQLLLKTPNVKNWRLMITLEDVLSAAAIADRPTPPFVNGGRQAMPKTRGGRDTPYDRKQINQALSAAMAPDAPVAPAALPPKTKPFVRRTPTPERDIDMAELAPQMDALNALISGQSLTKEQSESLANFLNRHDGGAAEKPAEAPRVDQQDIDFAVSHLGVRATEDRATAVNTLIQGFADGGFTDAQSKATAAVLMKDNKLFLDIDKLPDEDHSLAARGDTATVYAGILVGDMMSTFLTAKQRHTLFQWATDYVRQENHLAITFPGNLTALACGLRFLYAAVMHPDYPPKVLGQLKDTFLIILWHLQDPFLGDEAESMGLILNDLAKAQVMKPVPFMQLVRDVTMEVERRVDPADPRTIFRRKAWMTTMQVLFISLNDDDEAYDKAQNFIFDAVDNYYQTMGIDFLGDDDEGYDGEWEEPDDDDDDDD</sequence>
<accession>A0A5P8M1N5</accession>
<dbReference type="Gene3D" id="3.10.290.30">
    <property type="entry name" value="MM3350-like"/>
    <property type="match status" value="1"/>
</dbReference>